<feature type="transmembrane region" description="Helical" evidence="17">
    <location>
        <begin position="216"/>
        <end position="234"/>
    </location>
</feature>
<evidence type="ECO:0000256" key="15">
    <source>
        <dbReference type="ARBA" id="ARBA00032932"/>
    </source>
</evidence>
<evidence type="ECO:0000256" key="8">
    <source>
        <dbReference type="ARBA" id="ARBA00022960"/>
    </source>
</evidence>
<accession>A0ABQ3UME7</accession>
<dbReference type="PANTHER" id="PTHR30622">
    <property type="entry name" value="UNDECAPRENYL-DIPHOSPHATASE"/>
    <property type="match status" value="1"/>
</dbReference>
<comment type="subcellular location">
    <subcellularLocation>
        <location evidence="1 17">Cell membrane</location>
        <topology evidence="1 17">Multi-pass membrane protein</topology>
    </subcellularLocation>
</comment>
<comment type="function">
    <text evidence="17">Catalyzes the dephosphorylation of undecaprenyl diphosphate (UPP). Confers resistance to bacitracin.</text>
</comment>
<keyword evidence="12 17" id="KW-0046">Antibiotic resistance</keyword>
<evidence type="ECO:0000256" key="17">
    <source>
        <dbReference type="HAMAP-Rule" id="MF_01006"/>
    </source>
</evidence>
<dbReference type="HAMAP" id="MF_01006">
    <property type="entry name" value="Undec_diphosphatase"/>
    <property type="match status" value="1"/>
</dbReference>
<protein>
    <recommendedName>
        <fullName evidence="4 17">Undecaprenyl-diphosphatase</fullName>
        <ecNumber evidence="3 17">3.6.1.27</ecNumber>
    </recommendedName>
    <alternativeName>
        <fullName evidence="15 17">Bacitracin resistance protein</fullName>
    </alternativeName>
    <alternativeName>
        <fullName evidence="14 17">Undecaprenyl pyrophosphate phosphatase</fullName>
    </alternativeName>
</protein>
<keyword evidence="5 17" id="KW-1003">Cell membrane</keyword>
<sequence>MNITIWQTIVLALLQGVTELFPISSLGHTVLVPGLLGWGNMTTDTACGGESCFVPLITALHLGTSIALLLYFWRDWLQVGRTLVVTAKDWKSVRKGTPEWVSWLIIVGTIPAGLLGLLLEHTLKRVFASPLLAAAFLVLNGAVLFLGEAMRRRSAATFSALPPREREKQFRHLDSLSFKEALAVGAAQALALIPGFSRSGMTIVGGLSVRLTHEDAARFSFLLGTPVILAASVLEVPKLLHLPVSTLLMVLFGAVLSGIAAFVSTRFLLKYFETGRLDPFAYYCMGAGLIMLILFFTVLPGRA</sequence>
<feature type="transmembrane region" description="Helical" evidence="17">
    <location>
        <begin position="53"/>
        <end position="73"/>
    </location>
</feature>
<evidence type="ECO:0000313" key="19">
    <source>
        <dbReference type="Proteomes" id="UP000654345"/>
    </source>
</evidence>
<dbReference type="Pfam" id="PF02673">
    <property type="entry name" value="BacA"/>
    <property type="match status" value="1"/>
</dbReference>
<evidence type="ECO:0000256" key="5">
    <source>
        <dbReference type="ARBA" id="ARBA00022475"/>
    </source>
</evidence>
<gene>
    <name evidence="18" type="primary">bacA</name>
    <name evidence="17" type="synonym">uppP</name>
    <name evidence="18" type="ORF">KSB_23320</name>
</gene>
<evidence type="ECO:0000256" key="3">
    <source>
        <dbReference type="ARBA" id="ARBA00012374"/>
    </source>
</evidence>
<keyword evidence="7 17" id="KW-0378">Hydrolase</keyword>
<evidence type="ECO:0000256" key="11">
    <source>
        <dbReference type="ARBA" id="ARBA00023136"/>
    </source>
</evidence>
<dbReference type="PANTHER" id="PTHR30622:SF4">
    <property type="entry name" value="UNDECAPRENYL-DIPHOSPHATASE"/>
    <property type="match status" value="1"/>
</dbReference>
<feature type="transmembrane region" description="Helical" evidence="17">
    <location>
        <begin position="100"/>
        <end position="119"/>
    </location>
</feature>
<dbReference type="RefSeq" id="WP_201370632.1">
    <property type="nucleotide sequence ID" value="NZ_BNJG01000001.1"/>
</dbReference>
<evidence type="ECO:0000256" key="1">
    <source>
        <dbReference type="ARBA" id="ARBA00004651"/>
    </source>
</evidence>
<evidence type="ECO:0000313" key="18">
    <source>
        <dbReference type="EMBL" id="GHO53857.1"/>
    </source>
</evidence>
<keyword evidence="9 17" id="KW-0573">Peptidoglycan synthesis</keyword>
<keyword evidence="8 17" id="KW-0133">Cell shape</keyword>
<evidence type="ECO:0000256" key="2">
    <source>
        <dbReference type="ARBA" id="ARBA00010621"/>
    </source>
</evidence>
<dbReference type="InterPro" id="IPR003824">
    <property type="entry name" value="UppP"/>
</dbReference>
<feature type="transmembrane region" description="Helical" evidence="17">
    <location>
        <begin position="125"/>
        <end position="146"/>
    </location>
</feature>
<evidence type="ECO:0000256" key="4">
    <source>
        <dbReference type="ARBA" id="ARBA00021581"/>
    </source>
</evidence>
<name>A0ABQ3UME7_9CHLR</name>
<evidence type="ECO:0000256" key="16">
    <source>
        <dbReference type="ARBA" id="ARBA00047594"/>
    </source>
</evidence>
<dbReference type="Proteomes" id="UP000654345">
    <property type="component" value="Unassembled WGS sequence"/>
</dbReference>
<comment type="miscellaneous">
    <text evidence="17">Bacitracin is thought to be involved in the inhibition of peptidoglycan synthesis by sequestering undecaprenyl diphosphate, thereby reducing the pool of lipid carrier available.</text>
</comment>
<evidence type="ECO:0000256" key="13">
    <source>
        <dbReference type="ARBA" id="ARBA00023316"/>
    </source>
</evidence>
<dbReference type="EC" id="3.6.1.27" evidence="3 17"/>
<evidence type="ECO:0000256" key="9">
    <source>
        <dbReference type="ARBA" id="ARBA00022984"/>
    </source>
</evidence>
<evidence type="ECO:0000256" key="6">
    <source>
        <dbReference type="ARBA" id="ARBA00022692"/>
    </source>
</evidence>
<feature type="transmembrane region" description="Helical" evidence="17">
    <location>
        <begin position="280"/>
        <end position="299"/>
    </location>
</feature>
<evidence type="ECO:0000256" key="10">
    <source>
        <dbReference type="ARBA" id="ARBA00022989"/>
    </source>
</evidence>
<keyword evidence="13 17" id="KW-0961">Cell wall biogenesis/degradation</keyword>
<proteinExistence type="inferred from homology"/>
<comment type="similarity">
    <text evidence="2 17">Belongs to the UppP family.</text>
</comment>
<keyword evidence="19" id="KW-1185">Reference proteome</keyword>
<keyword evidence="11 17" id="KW-0472">Membrane</keyword>
<evidence type="ECO:0000256" key="7">
    <source>
        <dbReference type="ARBA" id="ARBA00022801"/>
    </source>
</evidence>
<evidence type="ECO:0000256" key="14">
    <source>
        <dbReference type="ARBA" id="ARBA00032707"/>
    </source>
</evidence>
<keyword evidence="6 17" id="KW-0812">Transmembrane</keyword>
<evidence type="ECO:0000256" key="12">
    <source>
        <dbReference type="ARBA" id="ARBA00023251"/>
    </source>
</evidence>
<comment type="catalytic activity">
    <reaction evidence="16 17">
        <text>di-trans,octa-cis-undecaprenyl diphosphate + H2O = di-trans,octa-cis-undecaprenyl phosphate + phosphate + H(+)</text>
        <dbReference type="Rhea" id="RHEA:28094"/>
        <dbReference type="ChEBI" id="CHEBI:15377"/>
        <dbReference type="ChEBI" id="CHEBI:15378"/>
        <dbReference type="ChEBI" id="CHEBI:43474"/>
        <dbReference type="ChEBI" id="CHEBI:58405"/>
        <dbReference type="ChEBI" id="CHEBI:60392"/>
        <dbReference type="EC" id="3.6.1.27"/>
    </reaction>
</comment>
<keyword evidence="10 17" id="KW-1133">Transmembrane helix</keyword>
<reference evidence="18 19" key="1">
    <citation type="journal article" date="2021" name="Int. J. Syst. Evol. Microbiol.">
        <title>Reticulibacter mediterranei gen. nov., sp. nov., within the new family Reticulibacteraceae fam. nov., and Ktedonospora formicarum gen. nov., sp. nov., Ktedonobacter robiniae sp. nov., Dictyobacter formicarum sp. nov. and Dictyobacter arantiisoli sp. nov., belonging to the class Ktedonobacteria.</title>
        <authorList>
            <person name="Yabe S."/>
            <person name="Zheng Y."/>
            <person name="Wang C.M."/>
            <person name="Sakai Y."/>
            <person name="Abe K."/>
            <person name="Yokota A."/>
            <person name="Donadio S."/>
            <person name="Cavaletti L."/>
            <person name="Monciardini P."/>
        </authorList>
    </citation>
    <scope>NUCLEOTIDE SEQUENCE [LARGE SCALE GENOMIC DNA]</scope>
    <source>
        <strain evidence="18 19">SOSP1-30</strain>
    </source>
</reference>
<feature type="transmembrane region" description="Helical" evidence="17">
    <location>
        <begin position="246"/>
        <end position="268"/>
    </location>
</feature>
<dbReference type="EMBL" id="BNJG01000001">
    <property type="protein sequence ID" value="GHO53857.1"/>
    <property type="molecule type" value="Genomic_DNA"/>
</dbReference>
<comment type="caution">
    <text evidence="18">The sequence shown here is derived from an EMBL/GenBank/DDBJ whole genome shotgun (WGS) entry which is preliminary data.</text>
</comment>
<organism evidence="18 19">
    <name type="scientific">Ktedonobacter robiniae</name>
    <dbReference type="NCBI Taxonomy" id="2778365"/>
    <lineage>
        <taxon>Bacteria</taxon>
        <taxon>Bacillati</taxon>
        <taxon>Chloroflexota</taxon>
        <taxon>Ktedonobacteria</taxon>
        <taxon>Ktedonobacterales</taxon>
        <taxon>Ktedonobacteraceae</taxon>
        <taxon>Ktedonobacter</taxon>
    </lineage>
</organism>